<proteinExistence type="predicted"/>
<dbReference type="AlphaFoldDB" id="D8PFQ1"/>
<dbReference type="KEGG" id="nde:NIDE2375"/>
<dbReference type="Proteomes" id="UP000001660">
    <property type="component" value="Chromosome"/>
</dbReference>
<protein>
    <recommendedName>
        <fullName evidence="4">Lipoprotein</fullName>
    </recommendedName>
</protein>
<accession>D8PFQ1</accession>
<organism evidence="2 3">
    <name type="scientific">Nitrospira defluvii</name>
    <dbReference type="NCBI Taxonomy" id="330214"/>
    <lineage>
        <taxon>Bacteria</taxon>
        <taxon>Pseudomonadati</taxon>
        <taxon>Nitrospirota</taxon>
        <taxon>Nitrospiria</taxon>
        <taxon>Nitrospirales</taxon>
        <taxon>Nitrospiraceae</taxon>
        <taxon>Nitrospira</taxon>
    </lineage>
</organism>
<gene>
    <name evidence="2" type="ORF">NIDE2375</name>
</gene>
<dbReference type="OrthoDB" id="9809891at2"/>
<evidence type="ECO:0008006" key="4">
    <source>
        <dbReference type="Google" id="ProtNLM"/>
    </source>
</evidence>
<evidence type="ECO:0000313" key="3">
    <source>
        <dbReference type="Proteomes" id="UP000001660"/>
    </source>
</evidence>
<evidence type="ECO:0000313" key="2">
    <source>
        <dbReference type="EMBL" id="CBK42088.1"/>
    </source>
</evidence>
<dbReference type="EMBL" id="FP929003">
    <property type="protein sequence ID" value="CBK42088.1"/>
    <property type="molecule type" value="Genomic_DNA"/>
</dbReference>
<reference evidence="2 3" key="1">
    <citation type="journal article" date="2010" name="Proc. Natl. Acad. Sci. U.S.A.">
        <title>A Nitrospira metagenome illuminates the physiology and evolution of globally important nitrite-oxidizing bacteria.</title>
        <authorList>
            <person name="Lucker S."/>
            <person name="Wagner M."/>
            <person name="Maixner F."/>
            <person name="Pelletier E."/>
            <person name="Koch H."/>
            <person name="Vacherie B."/>
            <person name="Rattei T."/>
            <person name="Sinninghe Damste J."/>
            <person name="Spieck E."/>
            <person name="Le Paslier D."/>
            <person name="Daims H."/>
        </authorList>
    </citation>
    <scope>NUCLEOTIDE SEQUENCE [LARGE SCALE GENOMIC DNA]</scope>
</reference>
<feature type="chain" id="PRO_5003119992" description="Lipoprotein" evidence="1">
    <location>
        <begin position="27"/>
        <end position="79"/>
    </location>
</feature>
<sequence>MTTLSRVSCSLLVVCVLAACSTSEWVHPNRPKDQFTLDYNKCQADTLRDPKLQQGIQLLIIQATERCVQKQGWRLVEKE</sequence>
<keyword evidence="1" id="KW-0732">Signal</keyword>
<name>D8PFQ1_9BACT</name>
<dbReference type="PROSITE" id="PS51257">
    <property type="entry name" value="PROKAR_LIPOPROTEIN"/>
    <property type="match status" value="1"/>
</dbReference>
<keyword evidence="3" id="KW-1185">Reference proteome</keyword>
<dbReference type="STRING" id="330214.NIDE2375"/>
<feature type="signal peptide" evidence="1">
    <location>
        <begin position="1"/>
        <end position="26"/>
    </location>
</feature>
<evidence type="ECO:0000256" key="1">
    <source>
        <dbReference type="SAM" id="SignalP"/>
    </source>
</evidence>
<dbReference type="HOGENOM" id="CLU_2599515_0_0_0"/>